<evidence type="ECO:0000259" key="10">
    <source>
        <dbReference type="PROSITE" id="PS50003"/>
    </source>
</evidence>
<evidence type="ECO:0000256" key="4">
    <source>
        <dbReference type="ARBA" id="ARBA00022475"/>
    </source>
</evidence>
<dbReference type="SMART" id="SM00149">
    <property type="entry name" value="PLCYc"/>
    <property type="match status" value="1"/>
</dbReference>
<reference evidence="12" key="1">
    <citation type="journal article" date="2014" name="Nature">
        <title>Elephant shark genome provides unique insights into gnathostome evolution.</title>
        <authorList>
            <consortium name="International Elephant Shark Genome Sequencing Consortium"/>
            <person name="Venkatesh B."/>
            <person name="Lee A.P."/>
            <person name="Ravi V."/>
            <person name="Maurya A.K."/>
            <person name="Lian M.M."/>
            <person name="Swann J.B."/>
            <person name="Ohta Y."/>
            <person name="Flajnik M.F."/>
            <person name="Sutoh Y."/>
            <person name="Kasahara M."/>
            <person name="Hoon S."/>
            <person name="Gangu V."/>
            <person name="Roy S.W."/>
            <person name="Irimia M."/>
            <person name="Korzh V."/>
            <person name="Kondrychyn I."/>
            <person name="Lim Z.W."/>
            <person name="Tay B.H."/>
            <person name="Tohari S."/>
            <person name="Kong K.W."/>
            <person name="Ho S."/>
            <person name="Lorente-Galdos B."/>
            <person name="Quilez J."/>
            <person name="Marques-Bonet T."/>
            <person name="Raney B.J."/>
            <person name="Ingham P.W."/>
            <person name="Tay A."/>
            <person name="Hillier L.W."/>
            <person name="Minx P."/>
            <person name="Boehm T."/>
            <person name="Wilson R.K."/>
            <person name="Brenner S."/>
            <person name="Warren W.C."/>
        </authorList>
    </citation>
    <scope>NUCLEOTIDE SEQUENCE</scope>
    <source>
        <tissue evidence="12">Kidney</tissue>
    </source>
</reference>
<dbReference type="InterPro" id="IPR001192">
    <property type="entry name" value="PI-PLC_fam"/>
</dbReference>
<evidence type="ECO:0000256" key="5">
    <source>
        <dbReference type="ARBA" id="ARBA00022490"/>
    </source>
</evidence>
<proteinExistence type="evidence at transcript level"/>
<dbReference type="AlphaFoldDB" id="V9L2U2"/>
<evidence type="ECO:0000256" key="1">
    <source>
        <dbReference type="ARBA" id="ARBA00004123"/>
    </source>
</evidence>
<keyword evidence="8" id="KW-0539">Nucleus</keyword>
<dbReference type="Pfam" id="PF00169">
    <property type="entry name" value="PH"/>
    <property type="match status" value="1"/>
</dbReference>
<dbReference type="GO" id="GO:0035556">
    <property type="term" value="P:intracellular signal transduction"/>
    <property type="evidence" value="ECO:0007669"/>
    <property type="project" value="InterPro"/>
</dbReference>
<dbReference type="InterPro" id="IPR017946">
    <property type="entry name" value="PLC-like_Pdiesterase_TIM-brl"/>
</dbReference>
<dbReference type="InterPro" id="IPR037781">
    <property type="entry name" value="SKAP_fam"/>
</dbReference>
<evidence type="ECO:0000259" key="11">
    <source>
        <dbReference type="PROSITE" id="PS50008"/>
    </source>
</evidence>
<feature type="domain" description="PI-PLC Y-box" evidence="11">
    <location>
        <begin position="248"/>
        <end position="364"/>
    </location>
</feature>
<dbReference type="PRINTS" id="PR00390">
    <property type="entry name" value="PHPHLIPASEC"/>
</dbReference>
<dbReference type="GO" id="GO:0005886">
    <property type="term" value="C:plasma membrane"/>
    <property type="evidence" value="ECO:0007669"/>
    <property type="project" value="UniProtKB-SubCell"/>
</dbReference>
<sequence>MTLPEEIRRLLEDSEIFIAEILQNEKLSKKTKDKREALLEGFRLIKYRYQQEFQFRGESGDSYSGSRYEDSSDDSQSLGHAPSGPSDSASLASDNQDDVQYEDIPLLPVQELPNIMKQGYLEKKRRDHSFFVSEWQKRFCVLSTNTFYYYGTEKDKQQRGAFYISNAYLMQNARKDSKKNCCFELVGSDKRTYQFTAVSHVEAKEWVDYILFVLKDMNSNFIPLEEEEEEEESVTNEEKSRKRMTQEMSELVVYCRNTRFQGFEAVWSRQVACETSSFSETKAKKLINDCGTSFVRHNTLQLSKVYPLGSRISSSNFNPQDMWNAGCHLVSLNFQKCGAEMDLNEGRFRQNGRCGYVLKPDFMRSSDSAFSPTKPVPGAGLDRRQLVIDVITAQQLP</sequence>
<dbReference type="EMBL" id="JW872821">
    <property type="protein sequence ID" value="AFP05339.1"/>
    <property type="molecule type" value="mRNA"/>
</dbReference>
<dbReference type="GO" id="GO:0005634">
    <property type="term" value="C:nucleus"/>
    <property type="evidence" value="ECO:0007669"/>
    <property type="project" value="UniProtKB-SubCell"/>
</dbReference>
<keyword evidence="12" id="KW-0418">Kinase</keyword>
<dbReference type="SUPFAM" id="SSF50729">
    <property type="entry name" value="PH domain-like"/>
    <property type="match status" value="1"/>
</dbReference>
<evidence type="ECO:0000256" key="3">
    <source>
        <dbReference type="ARBA" id="ARBA00004496"/>
    </source>
</evidence>
<evidence type="ECO:0000256" key="9">
    <source>
        <dbReference type="SAM" id="MobiDB-lite"/>
    </source>
</evidence>
<dbReference type="Gene3D" id="6.10.250.220">
    <property type="match status" value="1"/>
</dbReference>
<dbReference type="SUPFAM" id="SSF51695">
    <property type="entry name" value="PLC-like phosphodiesterases"/>
    <property type="match status" value="1"/>
</dbReference>
<dbReference type="SMART" id="SM00233">
    <property type="entry name" value="PH"/>
    <property type="match status" value="1"/>
</dbReference>
<dbReference type="GO" id="GO:0016301">
    <property type="term" value="F:kinase activity"/>
    <property type="evidence" value="ECO:0007669"/>
    <property type="project" value="UniProtKB-KW"/>
</dbReference>
<dbReference type="Gene3D" id="3.20.20.190">
    <property type="entry name" value="Phosphatidylinositol (PI) phosphodiesterase"/>
    <property type="match status" value="1"/>
</dbReference>
<evidence type="ECO:0000256" key="8">
    <source>
        <dbReference type="ARBA" id="ARBA00023242"/>
    </source>
</evidence>
<keyword evidence="12" id="KW-0808">Transferase</keyword>
<evidence type="ECO:0000256" key="7">
    <source>
        <dbReference type="ARBA" id="ARBA00023136"/>
    </source>
</evidence>
<name>V9L2U2_CALMI</name>
<dbReference type="Pfam" id="PF00387">
    <property type="entry name" value="PI-PLC-Y"/>
    <property type="match status" value="1"/>
</dbReference>
<keyword evidence="6" id="KW-0597">Phosphoprotein</keyword>
<dbReference type="InterPro" id="IPR001849">
    <property type="entry name" value="PH_domain"/>
</dbReference>
<feature type="non-terminal residue" evidence="12">
    <location>
        <position position="397"/>
    </location>
</feature>
<dbReference type="PROSITE" id="PS50003">
    <property type="entry name" value="PH_DOMAIN"/>
    <property type="match status" value="1"/>
</dbReference>
<protein>
    <submittedName>
        <fullName evidence="12">Src kinase-associated phosphoprotein 1-like protein</fullName>
    </submittedName>
</protein>
<dbReference type="InterPro" id="IPR001711">
    <property type="entry name" value="PLipase_C_Pinositol-sp_Y"/>
</dbReference>
<keyword evidence="5" id="KW-0963">Cytoplasm</keyword>
<evidence type="ECO:0000313" key="12">
    <source>
        <dbReference type="EMBL" id="AFP05339.1"/>
    </source>
</evidence>
<feature type="region of interest" description="Disordered" evidence="9">
    <location>
        <begin position="58"/>
        <end position="95"/>
    </location>
</feature>
<keyword evidence="4" id="KW-1003">Cell membrane</keyword>
<evidence type="ECO:0000256" key="6">
    <source>
        <dbReference type="ARBA" id="ARBA00022553"/>
    </source>
</evidence>
<dbReference type="PANTHER" id="PTHR15129:SF1">
    <property type="entry name" value="SRC KINASE-ASSOCIATED PHOSPHOPROTEIN 1"/>
    <property type="match status" value="1"/>
</dbReference>
<dbReference type="GO" id="GO:0004435">
    <property type="term" value="F:phosphatidylinositol-4,5-bisphosphate phospholipase C activity"/>
    <property type="evidence" value="ECO:0007669"/>
    <property type="project" value="InterPro"/>
</dbReference>
<dbReference type="GO" id="GO:0006629">
    <property type="term" value="P:lipid metabolic process"/>
    <property type="evidence" value="ECO:0007669"/>
    <property type="project" value="InterPro"/>
</dbReference>
<comment type="subcellular location">
    <subcellularLocation>
        <location evidence="2">Cell membrane</location>
    </subcellularLocation>
    <subcellularLocation>
        <location evidence="3">Cytoplasm</location>
    </subcellularLocation>
    <subcellularLocation>
        <location evidence="1">Nucleus</location>
    </subcellularLocation>
</comment>
<evidence type="ECO:0000256" key="2">
    <source>
        <dbReference type="ARBA" id="ARBA00004236"/>
    </source>
</evidence>
<dbReference type="PANTHER" id="PTHR15129">
    <property type="entry name" value="SRC-ASSOCIATED ADAPTOR PROTEIN"/>
    <property type="match status" value="1"/>
</dbReference>
<dbReference type="GO" id="GO:0005737">
    <property type="term" value="C:cytoplasm"/>
    <property type="evidence" value="ECO:0007669"/>
    <property type="project" value="UniProtKB-SubCell"/>
</dbReference>
<feature type="domain" description="PH" evidence="10">
    <location>
        <begin position="114"/>
        <end position="215"/>
    </location>
</feature>
<accession>V9L2U2</accession>
<dbReference type="PROSITE" id="PS50008">
    <property type="entry name" value="PIPLC_Y_DOMAIN"/>
    <property type="match status" value="1"/>
</dbReference>
<keyword evidence="7" id="KW-0472">Membrane</keyword>
<feature type="compositionally biased region" description="Polar residues" evidence="9">
    <location>
        <begin position="85"/>
        <end position="94"/>
    </location>
</feature>
<organism evidence="12">
    <name type="scientific">Callorhinchus milii</name>
    <name type="common">Ghost shark</name>
    <dbReference type="NCBI Taxonomy" id="7868"/>
    <lineage>
        <taxon>Eukaryota</taxon>
        <taxon>Metazoa</taxon>
        <taxon>Chordata</taxon>
        <taxon>Craniata</taxon>
        <taxon>Vertebrata</taxon>
        <taxon>Chondrichthyes</taxon>
        <taxon>Holocephali</taxon>
        <taxon>Chimaeriformes</taxon>
        <taxon>Callorhinchidae</taxon>
        <taxon>Callorhinchus</taxon>
    </lineage>
</organism>